<proteinExistence type="predicted"/>
<evidence type="ECO:0000313" key="2">
    <source>
        <dbReference type="Proteomes" id="UP000018885"/>
    </source>
</evidence>
<organism evidence="1 2">
    <name type="scientific">Achromobacter phage JWAlpha</name>
    <dbReference type="NCBI Taxonomy" id="1416009"/>
    <lineage>
        <taxon>Viruses</taxon>
        <taxon>Duplodnaviria</taxon>
        <taxon>Heunggongvirae</taxon>
        <taxon>Uroviricota</taxon>
        <taxon>Caudoviricetes</taxon>
        <taxon>Schitoviridae</taxon>
        <taxon>Rothmandenesvirinae</taxon>
        <taxon>Jwalphavirus</taxon>
        <taxon>Jwalphavirus jwalpha</taxon>
    </lineage>
</organism>
<sequence length="158" mass="18139">MAAENSGGRVNYYLVEVKNPQRENQQPYQAECEDIIHALGMTFDEGNIFKEVWRQAAARQGRAKEGNTALRGAQKLVHYANRILRHLTTSAESGEYEWKQWGGKLDYPSELKREDVVEYKTAGATKPCPVTYVGDLRWKWDTLPTHAQIVQYRKVKPV</sequence>
<accession>V9VG23</accession>
<evidence type="ECO:0000313" key="1">
    <source>
        <dbReference type="EMBL" id="AHC94011.1"/>
    </source>
</evidence>
<dbReference type="KEGG" id="vg:18503404"/>
<evidence type="ECO:0008006" key="3">
    <source>
        <dbReference type="Google" id="ProtNLM"/>
    </source>
</evidence>
<dbReference type="Proteomes" id="UP000018885">
    <property type="component" value="Segment"/>
</dbReference>
<dbReference type="OrthoDB" id="10070at10239"/>
<reference evidence="1 2" key="1">
    <citation type="journal article" date="2014" name="Virol. J.">
        <title>First genome sequences of Achromobacter phages reveal new members of the N4 family.</title>
        <authorList>
            <person name="Wittmann J."/>
            <person name="Dreiseikelmann B."/>
            <person name="Rohde M."/>
            <person name="Meier-Kolthoff J.P."/>
            <person name="Bunk B."/>
            <person name="Rohde C."/>
        </authorList>
    </citation>
    <scope>NUCLEOTIDE SEQUENCE [LARGE SCALE GENOMIC DNA]</scope>
    <source>
        <strain evidence="1">JWAlpha</strain>
    </source>
</reference>
<keyword evidence="2" id="KW-1185">Reference proteome</keyword>
<protein>
    <recommendedName>
        <fullName evidence="3">3'-phosphatase, 5'-polynucleotide kinase</fullName>
    </recommendedName>
</protein>
<dbReference type="GeneID" id="18503404"/>
<name>V9VG23_9CAUD</name>
<gene>
    <name evidence="1" type="ORF">JJJB_0058</name>
</gene>
<dbReference type="EMBL" id="KF787095">
    <property type="protein sequence ID" value="AHC94011.1"/>
    <property type="molecule type" value="Genomic_DNA"/>
</dbReference>
<dbReference type="RefSeq" id="YP_009004759.1">
    <property type="nucleotide sequence ID" value="NC_023556.1"/>
</dbReference>